<dbReference type="EMBL" id="JAIVGD010000019">
    <property type="protein sequence ID" value="KAH0748793.1"/>
    <property type="molecule type" value="Genomic_DNA"/>
</dbReference>
<reference evidence="1 2" key="1">
    <citation type="journal article" date="2021" name="bioRxiv">
        <title>Chromosome-scale and haplotype-resolved genome assembly of a tetraploid potato cultivar.</title>
        <authorList>
            <person name="Sun H."/>
            <person name="Jiao W.-B."/>
            <person name="Krause K."/>
            <person name="Campoy J.A."/>
            <person name="Goel M."/>
            <person name="Folz-Donahue K."/>
            <person name="Kukat C."/>
            <person name="Huettel B."/>
            <person name="Schneeberger K."/>
        </authorList>
    </citation>
    <scope>NUCLEOTIDE SEQUENCE [LARGE SCALE GENOMIC DNA]</scope>
    <source>
        <strain evidence="1">SolTubOtavaFocal</strain>
        <tissue evidence="1">Leaves</tissue>
    </source>
</reference>
<keyword evidence="2" id="KW-1185">Reference proteome</keyword>
<accession>A0ABQ7UIK3</accession>
<organism evidence="1 2">
    <name type="scientific">Solanum tuberosum</name>
    <name type="common">Potato</name>
    <dbReference type="NCBI Taxonomy" id="4113"/>
    <lineage>
        <taxon>Eukaryota</taxon>
        <taxon>Viridiplantae</taxon>
        <taxon>Streptophyta</taxon>
        <taxon>Embryophyta</taxon>
        <taxon>Tracheophyta</taxon>
        <taxon>Spermatophyta</taxon>
        <taxon>Magnoliopsida</taxon>
        <taxon>eudicotyledons</taxon>
        <taxon>Gunneridae</taxon>
        <taxon>Pentapetalae</taxon>
        <taxon>asterids</taxon>
        <taxon>lamiids</taxon>
        <taxon>Solanales</taxon>
        <taxon>Solanaceae</taxon>
        <taxon>Solanoideae</taxon>
        <taxon>Solaneae</taxon>
        <taxon>Solanum</taxon>
    </lineage>
</organism>
<sequence length="128" mass="14736">MKHYHPIDGVSSTSSSYRWSNIIVIISMKIHYPTNGASLSLSYQWMSIILPMDRHHYLTNGSTLFYRRIFIIILSTDLCYHHPTNGSSSIVSYQWIIVNPLIDEVVSSSSCRWSSIIILSMNNHYPIN</sequence>
<name>A0ABQ7UIK3_SOLTU</name>
<comment type="caution">
    <text evidence="1">The sequence shown here is derived from an EMBL/GenBank/DDBJ whole genome shotgun (WGS) entry which is preliminary data.</text>
</comment>
<proteinExistence type="predicted"/>
<dbReference type="Proteomes" id="UP000826656">
    <property type="component" value="Unassembled WGS sequence"/>
</dbReference>
<evidence type="ECO:0000313" key="2">
    <source>
        <dbReference type="Proteomes" id="UP000826656"/>
    </source>
</evidence>
<protein>
    <submittedName>
        <fullName evidence="1">Uncharacterized protein</fullName>
    </submittedName>
</protein>
<gene>
    <name evidence="1" type="ORF">KY290_028025</name>
</gene>
<evidence type="ECO:0000313" key="1">
    <source>
        <dbReference type="EMBL" id="KAH0748793.1"/>
    </source>
</evidence>